<proteinExistence type="predicted"/>
<gene>
    <name evidence="1" type="ORF">SAMN04490205_4097</name>
</gene>
<dbReference type="EMBL" id="LT629760">
    <property type="protein sequence ID" value="SDS92151.1"/>
    <property type="molecule type" value="Genomic_DNA"/>
</dbReference>
<keyword evidence="2" id="KW-1185">Reference proteome</keyword>
<dbReference type="Proteomes" id="UP000183126">
    <property type="component" value="Chromosome I"/>
</dbReference>
<reference evidence="1 2" key="1">
    <citation type="submission" date="2016-10" db="EMBL/GenBank/DDBJ databases">
        <authorList>
            <person name="Varghese N."/>
            <person name="Submissions S."/>
        </authorList>
    </citation>
    <scope>NUCLEOTIDE SEQUENCE [LARGE SCALE GENOMIC DNA]</scope>
    <source>
        <strain evidence="1 2">BS3111</strain>
    </source>
</reference>
<evidence type="ECO:0000313" key="1">
    <source>
        <dbReference type="EMBL" id="SDS92151.1"/>
    </source>
</evidence>
<name>A0ABY0UMQ7_9PSED</name>
<protein>
    <submittedName>
        <fullName evidence="1">Uncharacterized protein</fullName>
    </submittedName>
</protein>
<sequence length="99" mass="10995">MVMLDHYKTNLLSRYLNVACVASFKAAKKSLARTHGIESPNTFQTFAHGFNSNSHEIVQVALLSQDQNDVGVLIECDGHIWRSNYRPGMTSIESLILGS</sequence>
<accession>A0ABY0UMQ7</accession>
<evidence type="ECO:0000313" key="2">
    <source>
        <dbReference type="Proteomes" id="UP000183126"/>
    </source>
</evidence>
<organism evidence="1 2">
    <name type="scientific">Pseudomonas trivialis</name>
    <dbReference type="NCBI Taxonomy" id="200450"/>
    <lineage>
        <taxon>Bacteria</taxon>
        <taxon>Pseudomonadati</taxon>
        <taxon>Pseudomonadota</taxon>
        <taxon>Gammaproteobacteria</taxon>
        <taxon>Pseudomonadales</taxon>
        <taxon>Pseudomonadaceae</taxon>
        <taxon>Pseudomonas</taxon>
    </lineage>
</organism>